<evidence type="ECO:0000313" key="2">
    <source>
        <dbReference type="Proteomes" id="UP001569153"/>
    </source>
</evidence>
<dbReference type="EMBL" id="JBGOOT010000002">
    <property type="protein sequence ID" value="MEZ8193963.1"/>
    <property type="molecule type" value="Genomic_DNA"/>
</dbReference>
<sequence>MSANPKAERSMNLTPTGISEKEKEGIKISVKLWVGHHILVLDIQLKSLLIEMLSQ</sequence>
<dbReference type="Proteomes" id="UP001569153">
    <property type="component" value="Unassembled WGS sequence"/>
</dbReference>
<accession>A0ABV4M2J9</accession>
<comment type="caution">
    <text evidence="1">The sequence shown here is derived from an EMBL/GenBank/DDBJ whole genome shotgun (WGS) entry which is preliminary data.</text>
</comment>
<protein>
    <submittedName>
        <fullName evidence="1">Uncharacterized protein</fullName>
    </submittedName>
</protein>
<evidence type="ECO:0000313" key="1">
    <source>
        <dbReference type="EMBL" id="MEZ8193963.1"/>
    </source>
</evidence>
<keyword evidence="2" id="KW-1185">Reference proteome</keyword>
<name>A0ABV4M2J9_9VIBR</name>
<proteinExistence type="predicted"/>
<reference evidence="1 2" key="1">
    <citation type="submission" date="2024-06" db="EMBL/GenBank/DDBJ databases">
        <authorList>
            <person name="Steensen K."/>
            <person name="Seneca J."/>
            <person name="Bartlau N."/>
            <person name="Yu A.X."/>
            <person name="Polz M.F."/>
        </authorList>
    </citation>
    <scope>NUCLEOTIDE SEQUENCE [LARGE SCALE GENOMIC DNA]</scope>
    <source>
        <strain evidence="1 2">FF146</strain>
    </source>
</reference>
<gene>
    <name evidence="1" type="ORF">ACED38_03575</name>
</gene>
<organism evidence="1 2">
    <name type="scientific">Vibrio cortegadensis</name>
    <dbReference type="NCBI Taxonomy" id="1328770"/>
    <lineage>
        <taxon>Bacteria</taxon>
        <taxon>Pseudomonadati</taxon>
        <taxon>Pseudomonadota</taxon>
        <taxon>Gammaproteobacteria</taxon>
        <taxon>Vibrionales</taxon>
        <taxon>Vibrionaceae</taxon>
        <taxon>Vibrio</taxon>
    </lineage>
</organism>
<dbReference type="RefSeq" id="WP_171755451.1">
    <property type="nucleotide sequence ID" value="NZ_JBGONK010000005.1"/>
</dbReference>